<name>G5IB50_9FIRM</name>
<accession>G5IB50</accession>
<reference evidence="2 3" key="1">
    <citation type="submission" date="2011-08" db="EMBL/GenBank/DDBJ databases">
        <title>The Genome Sequence of Clostridium hathewayi WAL-18680.</title>
        <authorList>
            <consortium name="The Broad Institute Genome Sequencing Platform"/>
            <person name="Earl A."/>
            <person name="Ward D."/>
            <person name="Feldgarden M."/>
            <person name="Gevers D."/>
            <person name="Finegold S.M."/>
            <person name="Summanen P.H."/>
            <person name="Molitoris D.R."/>
            <person name="Song M."/>
            <person name="Daigneault M."/>
            <person name="Allen-Vercoe E."/>
            <person name="Young S.K."/>
            <person name="Zeng Q."/>
            <person name="Gargeya S."/>
            <person name="Fitzgerald M."/>
            <person name="Haas B."/>
            <person name="Abouelleil A."/>
            <person name="Alvarado L."/>
            <person name="Arachchi H.M."/>
            <person name="Berlin A."/>
            <person name="Brown A."/>
            <person name="Chapman S.B."/>
            <person name="Chen Z."/>
            <person name="Dunbar C."/>
            <person name="Freedman E."/>
            <person name="Gearin G."/>
            <person name="Gellesch M."/>
            <person name="Goldberg J."/>
            <person name="Griggs A."/>
            <person name="Gujja S."/>
            <person name="Heiman D."/>
            <person name="Howarth C."/>
            <person name="Larson L."/>
            <person name="Lui A."/>
            <person name="MacDonald P.J.P."/>
            <person name="Montmayeur A."/>
            <person name="Murphy C."/>
            <person name="Neiman D."/>
            <person name="Pearson M."/>
            <person name="Priest M."/>
            <person name="Roberts A."/>
            <person name="Saif S."/>
            <person name="Shea T."/>
            <person name="Shenoy N."/>
            <person name="Sisk P."/>
            <person name="Stolte C."/>
            <person name="Sykes S."/>
            <person name="Wortman J."/>
            <person name="Nusbaum C."/>
            <person name="Birren B."/>
        </authorList>
    </citation>
    <scope>NUCLEOTIDE SEQUENCE [LARGE SCALE GENOMIC DNA]</scope>
    <source>
        <strain evidence="2 3">WAL-18680</strain>
    </source>
</reference>
<dbReference type="Proteomes" id="UP000005384">
    <property type="component" value="Unassembled WGS sequence"/>
</dbReference>
<proteinExistence type="predicted"/>
<dbReference type="PANTHER" id="PTHR33678:SF2">
    <property type="match status" value="1"/>
</dbReference>
<evidence type="ECO:0000313" key="2">
    <source>
        <dbReference type="EMBL" id="EHI61365.1"/>
    </source>
</evidence>
<sequence>MYEKYADKLPLYRQEKGFELLGVSISRTTMANWIITCAQNYLKPVYDYFHWELLKRHFLMADETPIQVLKEPGRRPQSKSYIWPMRSGEDRLPPIILYHYTETRAGGNAVDFLDGIDEGSYVMVDGYSGYNQLKKIRRCCC</sequence>
<dbReference type="PANTHER" id="PTHR33678">
    <property type="entry name" value="BLL1576 PROTEIN"/>
    <property type="match status" value="1"/>
</dbReference>
<evidence type="ECO:0000259" key="1">
    <source>
        <dbReference type="Pfam" id="PF03050"/>
    </source>
</evidence>
<dbReference type="Pfam" id="PF03050">
    <property type="entry name" value="DDE_Tnp_IS66"/>
    <property type="match status" value="1"/>
</dbReference>
<gene>
    <name evidence="2" type="ORF">HMPREF9473_00727</name>
</gene>
<dbReference type="HOGENOM" id="CLU_023034_3_1_9"/>
<feature type="domain" description="Transposase IS66 central" evidence="1">
    <location>
        <begin position="1"/>
        <end position="141"/>
    </location>
</feature>
<protein>
    <recommendedName>
        <fullName evidence="1">Transposase IS66 central domain-containing protein</fullName>
    </recommendedName>
</protein>
<dbReference type="AlphaFoldDB" id="G5IB50"/>
<dbReference type="InterPro" id="IPR052344">
    <property type="entry name" value="Transposase-related"/>
</dbReference>
<comment type="caution">
    <text evidence="2">The sequence shown here is derived from an EMBL/GenBank/DDBJ whole genome shotgun (WGS) entry which is preliminary data.</text>
</comment>
<evidence type="ECO:0000313" key="3">
    <source>
        <dbReference type="Proteomes" id="UP000005384"/>
    </source>
</evidence>
<organism evidence="2 3">
    <name type="scientific">Hungatella hathewayi WAL-18680</name>
    <dbReference type="NCBI Taxonomy" id="742737"/>
    <lineage>
        <taxon>Bacteria</taxon>
        <taxon>Bacillati</taxon>
        <taxon>Bacillota</taxon>
        <taxon>Clostridia</taxon>
        <taxon>Lachnospirales</taxon>
        <taxon>Lachnospiraceae</taxon>
        <taxon>Hungatella</taxon>
    </lineage>
</organism>
<keyword evidence="3" id="KW-1185">Reference proteome</keyword>
<dbReference type="EMBL" id="ADLN01000005">
    <property type="protein sequence ID" value="EHI61365.1"/>
    <property type="molecule type" value="Genomic_DNA"/>
</dbReference>
<dbReference type="InterPro" id="IPR004291">
    <property type="entry name" value="Transposase_IS66_central"/>
</dbReference>